<evidence type="ECO:0000256" key="1">
    <source>
        <dbReference type="ARBA" id="ARBA00010954"/>
    </source>
</evidence>
<protein>
    <submittedName>
        <fullName evidence="3">T-complex protein 11</fullName>
    </submittedName>
</protein>
<dbReference type="Pfam" id="PF05794">
    <property type="entry name" value="Tcp11"/>
    <property type="match status" value="1"/>
</dbReference>
<feature type="compositionally biased region" description="Polar residues" evidence="2">
    <location>
        <begin position="117"/>
        <end position="146"/>
    </location>
</feature>
<feature type="compositionally biased region" description="Basic and acidic residues" evidence="2">
    <location>
        <begin position="99"/>
        <end position="116"/>
    </location>
</feature>
<organism evidence="3 4">
    <name type="scientific">Emericellopsis atlantica</name>
    <dbReference type="NCBI Taxonomy" id="2614577"/>
    <lineage>
        <taxon>Eukaryota</taxon>
        <taxon>Fungi</taxon>
        <taxon>Dikarya</taxon>
        <taxon>Ascomycota</taxon>
        <taxon>Pezizomycotina</taxon>
        <taxon>Sordariomycetes</taxon>
        <taxon>Hypocreomycetidae</taxon>
        <taxon>Hypocreales</taxon>
        <taxon>Bionectriaceae</taxon>
        <taxon>Emericellopsis</taxon>
    </lineage>
</organism>
<feature type="compositionally biased region" description="Low complexity" evidence="2">
    <location>
        <begin position="473"/>
        <end position="490"/>
    </location>
</feature>
<evidence type="ECO:0000256" key="2">
    <source>
        <dbReference type="SAM" id="MobiDB-lite"/>
    </source>
</evidence>
<name>A0A9P8CTB9_9HYPO</name>
<evidence type="ECO:0000313" key="3">
    <source>
        <dbReference type="EMBL" id="KAG9258090.1"/>
    </source>
</evidence>
<dbReference type="EMBL" id="MU251244">
    <property type="protein sequence ID" value="KAG9258090.1"/>
    <property type="molecule type" value="Genomic_DNA"/>
</dbReference>
<accession>A0A9P8CTB9</accession>
<feature type="compositionally biased region" description="Low complexity" evidence="2">
    <location>
        <begin position="82"/>
        <end position="98"/>
    </location>
</feature>
<keyword evidence="4" id="KW-1185">Reference proteome</keyword>
<dbReference type="AlphaFoldDB" id="A0A9P8CTB9"/>
<sequence length="695" mass="77477">MGLDQGGCPVDGHQRRHTSSVSAADADAARKDTEPQRTGSIHEGIVPMEGIETDTSGVNSPRADSEDMATQSMSSSGNTTTVSTPVAQSSSLSSSPSETKSRRSELSHAARAERTSTRPSKAATQSAGSRRTNSARANAGSSSVGSDLTIGPPITKATLSDLDVVRIVQNSKLRHDINFDPDLHFRPNVLGDKGKTKQERSQAFWRTLTEQLGMFVDETRRPEFINRYAHSDEWCLPVLLRTIKDIVETLVPKRDRDLMDEAFNVELLMQQFYKGVLDLERLAEWLAGVLKTHCAPMRDDEVNNMVARFRVGSREGNLEQLVMGMRELLSVLEHMKLDVANHQIRCLRPALIQETIHYEQRNFSKKIATRRLDIARSRLWYRRAQRQYAQEPAEGFGDMSVFFRAVARLVRPSRARGEDAILPETFIHDNDRLLRMRSDVLDAVNIDVCMRLYENLVGVAKAAAYFPTDMDNNRSSVSSVNSTGSTDSNGFSHLPFHNSGSRPSSMALSSDGQSPRSSLGAFTPASTPPQMSFVNEREAKMKADNLYSSLVAILQSTSTNMDQAKRWAEAAPPMAVEIFRFAEAPSYMLAMVESKLGEVLSNPHDDLFLDVEAEYHRRLLEDLSNRVREYKGLNGMSLYTAASEKRIPPGSNMPRDFYECLRDGAEIGVSDLAMRLAHVGILHWRVWADLAYLSD</sequence>
<proteinExistence type="inferred from homology"/>
<evidence type="ECO:0000313" key="4">
    <source>
        <dbReference type="Proteomes" id="UP000887229"/>
    </source>
</evidence>
<dbReference type="Proteomes" id="UP000887229">
    <property type="component" value="Unassembled WGS sequence"/>
</dbReference>
<feature type="compositionally biased region" description="Polar residues" evidence="2">
    <location>
        <begin position="498"/>
        <end position="517"/>
    </location>
</feature>
<comment type="similarity">
    <text evidence="1">Belongs to the TCP11 family.</text>
</comment>
<dbReference type="PANTHER" id="PTHR12832:SF11">
    <property type="entry name" value="LD23868P"/>
    <property type="match status" value="1"/>
</dbReference>
<dbReference type="GeneID" id="70289902"/>
<comment type="caution">
    <text evidence="3">The sequence shown here is derived from an EMBL/GenBank/DDBJ whole genome shotgun (WGS) entry which is preliminary data.</text>
</comment>
<feature type="compositionally biased region" description="Polar residues" evidence="2">
    <location>
        <begin position="68"/>
        <end position="81"/>
    </location>
</feature>
<dbReference type="PANTHER" id="PTHR12832">
    <property type="entry name" value="TESTIS-SPECIFIC PROTEIN PBS13 T-COMPLEX 11"/>
    <property type="match status" value="1"/>
</dbReference>
<feature type="region of interest" description="Disordered" evidence="2">
    <location>
        <begin position="1"/>
        <end position="149"/>
    </location>
</feature>
<dbReference type="GO" id="GO:0010737">
    <property type="term" value="P:protein kinase A signaling"/>
    <property type="evidence" value="ECO:0007669"/>
    <property type="project" value="TreeGrafter"/>
</dbReference>
<gene>
    <name evidence="3" type="ORF">F5Z01DRAFT_316928</name>
</gene>
<feature type="region of interest" description="Disordered" evidence="2">
    <location>
        <begin position="473"/>
        <end position="530"/>
    </location>
</feature>
<dbReference type="OrthoDB" id="276323at2759"/>
<reference evidence="3" key="1">
    <citation type="journal article" date="2021" name="IMA Fungus">
        <title>Genomic characterization of three marine fungi, including Emericellopsis atlantica sp. nov. with signatures of a generalist lifestyle and marine biomass degradation.</title>
        <authorList>
            <person name="Hagestad O.C."/>
            <person name="Hou L."/>
            <person name="Andersen J.H."/>
            <person name="Hansen E.H."/>
            <person name="Altermark B."/>
            <person name="Li C."/>
            <person name="Kuhnert E."/>
            <person name="Cox R.J."/>
            <person name="Crous P.W."/>
            <person name="Spatafora J.W."/>
            <person name="Lail K."/>
            <person name="Amirebrahimi M."/>
            <person name="Lipzen A."/>
            <person name="Pangilinan J."/>
            <person name="Andreopoulos W."/>
            <person name="Hayes R.D."/>
            <person name="Ng V."/>
            <person name="Grigoriev I.V."/>
            <person name="Jackson S.A."/>
            <person name="Sutton T.D.S."/>
            <person name="Dobson A.D.W."/>
            <person name="Rama T."/>
        </authorList>
    </citation>
    <scope>NUCLEOTIDE SEQUENCE</scope>
    <source>
        <strain evidence="3">TS7</strain>
    </source>
</reference>
<dbReference type="InterPro" id="IPR008862">
    <property type="entry name" value="Tcp11"/>
</dbReference>
<dbReference type="RefSeq" id="XP_046122014.1">
    <property type="nucleotide sequence ID" value="XM_046258999.1"/>
</dbReference>